<dbReference type="InterPro" id="IPR050129">
    <property type="entry name" value="Zn_alcohol_dh"/>
</dbReference>
<name>A0ABN3K6I0_9ACTN</name>
<dbReference type="SUPFAM" id="SSF50129">
    <property type="entry name" value="GroES-like"/>
    <property type="match status" value="1"/>
</dbReference>
<dbReference type="PANTHER" id="PTHR43401">
    <property type="entry name" value="L-THREONINE 3-DEHYDROGENASE"/>
    <property type="match status" value="1"/>
</dbReference>
<comment type="cofactor">
    <cofactor evidence="1">
        <name>Zn(2+)</name>
        <dbReference type="ChEBI" id="CHEBI:29105"/>
    </cofactor>
</comment>
<evidence type="ECO:0000313" key="5">
    <source>
        <dbReference type="EMBL" id="GAA2448243.1"/>
    </source>
</evidence>
<dbReference type="InterPro" id="IPR013149">
    <property type="entry name" value="ADH-like_C"/>
</dbReference>
<dbReference type="Gene3D" id="3.90.180.10">
    <property type="entry name" value="Medium-chain alcohol dehydrogenases, catalytic domain"/>
    <property type="match status" value="1"/>
</dbReference>
<dbReference type="Pfam" id="PF08240">
    <property type="entry name" value="ADH_N"/>
    <property type="match status" value="1"/>
</dbReference>
<reference evidence="5 6" key="1">
    <citation type="journal article" date="2019" name="Int. J. Syst. Evol. Microbiol.">
        <title>The Global Catalogue of Microorganisms (GCM) 10K type strain sequencing project: providing services to taxonomists for standard genome sequencing and annotation.</title>
        <authorList>
            <consortium name="The Broad Institute Genomics Platform"/>
            <consortium name="The Broad Institute Genome Sequencing Center for Infectious Disease"/>
            <person name="Wu L."/>
            <person name="Ma J."/>
        </authorList>
    </citation>
    <scope>NUCLEOTIDE SEQUENCE [LARGE SCALE GENOMIC DNA]</scope>
    <source>
        <strain evidence="5 6">JCM 3325</strain>
    </source>
</reference>
<gene>
    <name evidence="5" type="ORF">GCM10010191_77100</name>
</gene>
<dbReference type="PANTHER" id="PTHR43401:SF2">
    <property type="entry name" value="L-THREONINE 3-DEHYDROGENASE"/>
    <property type="match status" value="1"/>
</dbReference>
<dbReference type="Gene3D" id="3.40.50.720">
    <property type="entry name" value="NAD(P)-binding Rossmann-like Domain"/>
    <property type="match status" value="1"/>
</dbReference>
<protein>
    <submittedName>
        <fullName evidence="5">Alcohol dehydrogenase catalytic domain-containing protein</fullName>
    </submittedName>
</protein>
<keyword evidence="2" id="KW-0560">Oxidoreductase</keyword>
<dbReference type="Proteomes" id="UP001501231">
    <property type="component" value="Unassembled WGS sequence"/>
</dbReference>
<feature type="domain" description="Alcohol dehydrogenase-like C-terminal" evidence="3">
    <location>
        <begin position="188"/>
        <end position="314"/>
    </location>
</feature>
<keyword evidence="6" id="KW-1185">Reference proteome</keyword>
<dbReference type="EMBL" id="BAAARW010000035">
    <property type="protein sequence ID" value="GAA2448243.1"/>
    <property type="molecule type" value="Genomic_DNA"/>
</dbReference>
<evidence type="ECO:0000256" key="2">
    <source>
        <dbReference type="ARBA" id="ARBA00023002"/>
    </source>
</evidence>
<accession>A0ABN3K6I0</accession>
<sequence>MRAVSWAGPGRLAHEVVPIPRIVDGEVLVQVAHAGICGSDLAILKGEHARARPGVRLGHEFAGTVAASSAEGAPAVGTRVAVRPLIACADRAAVPPGRAYTPPPPGESCRACVSGNPHVCRSLGLYGVDEPGGLAEYVAVRADAVHPLRPEVAPELAALAEPLAVAVHAVSRSGLTGGENVAVFGGGPIGLLTALVARRRGAGSVVIVEPNAWRRGVAERFGFPVLEADADVPARIRAGTSGDGADIVFDSAGHPAVARQMTEAARIQGTIVIVGVHKTPPAVDLRTVNFAEHRLVGARVYARADFAAAVDLIEDDALGLAELPLRTFPLDEVDGAFSAAAAGEGSVKVLIAPIPEGAE</sequence>
<proteinExistence type="predicted"/>
<dbReference type="InterPro" id="IPR036291">
    <property type="entry name" value="NAD(P)-bd_dom_sf"/>
</dbReference>
<dbReference type="InterPro" id="IPR013154">
    <property type="entry name" value="ADH-like_N"/>
</dbReference>
<comment type="caution">
    <text evidence="5">The sequence shown here is derived from an EMBL/GenBank/DDBJ whole genome shotgun (WGS) entry which is preliminary data.</text>
</comment>
<dbReference type="Pfam" id="PF00107">
    <property type="entry name" value="ADH_zinc_N"/>
    <property type="match status" value="1"/>
</dbReference>
<dbReference type="InterPro" id="IPR011032">
    <property type="entry name" value="GroES-like_sf"/>
</dbReference>
<dbReference type="SUPFAM" id="SSF51735">
    <property type="entry name" value="NAD(P)-binding Rossmann-fold domains"/>
    <property type="match status" value="1"/>
</dbReference>
<feature type="domain" description="Alcohol dehydrogenase-like N-terminal" evidence="4">
    <location>
        <begin position="24"/>
        <end position="148"/>
    </location>
</feature>
<evidence type="ECO:0000256" key="1">
    <source>
        <dbReference type="ARBA" id="ARBA00001947"/>
    </source>
</evidence>
<organism evidence="5 6">
    <name type="scientific">Actinomadura vinacea</name>
    <dbReference type="NCBI Taxonomy" id="115336"/>
    <lineage>
        <taxon>Bacteria</taxon>
        <taxon>Bacillati</taxon>
        <taxon>Actinomycetota</taxon>
        <taxon>Actinomycetes</taxon>
        <taxon>Streptosporangiales</taxon>
        <taxon>Thermomonosporaceae</taxon>
        <taxon>Actinomadura</taxon>
    </lineage>
</organism>
<evidence type="ECO:0000259" key="3">
    <source>
        <dbReference type="Pfam" id="PF00107"/>
    </source>
</evidence>
<evidence type="ECO:0000259" key="4">
    <source>
        <dbReference type="Pfam" id="PF08240"/>
    </source>
</evidence>
<evidence type="ECO:0000313" key="6">
    <source>
        <dbReference type="Proteomes" id="UP001501231"/>
    </source>
</evidence>